<evidence type="ECO:0000256" key="3">
    <source>
        <dbReference type="ARBA" id="ARBA00022679"/>
    </source>
</evidence>
<keyword evidence="7 8" id="KW-0119">Carbohydrate metabolism</keyword>
<dbReference type="EC" id="2.7.1.17" evidence="8 10"/>
<dbReference type="InterPro" id="IPR018483">
    <property type="entry name" value="Carb_kinase_FGGY_CS"/>
</dbReference>
<protein>
    <recommendedName>
        <fullName evidence="8 10">Xylulose kinase</fullName>
        <shortName evidence="8 10">Xylulokinase</shortName>
        <ecNumber evidence="8 10">2.7.1.17</ecNumber>
    </recommendedName>
</protein>
<dbReference type="EMBL" id="FNDZ01000001">
    <property type="protein sequence ID" value="SDH98888.1"/>
    <property type="molecule type" value="Genomic_DNA"/>
</dbReference>
<evidence type="ECO:0000256" key="1">
    <source>
        <dbReference type="ARBA" id="ARBA00009156"/>
    </source>
</evidence>
<dbReference type="SUPFAM" id="SSF53067">
    <property type="entry name" value="Actin-like ATPase domain"/>
    <property type="match status" value="2"/>
</dbReference>
<dbReference type="NCBIfam" id="TIGR01312">
    <property type="entry name" value="XylB"/>
    <property type="match status" value="1"/>
</dbReference>
<dbReference type="PROSITE" id="PS00933">
    <property type="entry name" value="FGGY_KINASES_1"/>
    <property type="match status" value="1"/>
</dbReference>
<accession>A0A1G8GWW9</accession>
<keyword evidence="5 8" id="KW-0418">Kinase</keyword>
<dbReference type="GO" id="GO:0005524">
    <property type="term" value="F:ATP binding"/>
    <property type="evidence" value="ECO:0007669"/>
    <property type="project" value="UniProtKB-UniRule"/>
</dbReference>
<comment type="caution">
    <text evidence="8">Lacks conserved residue(s) required for the propagation of feature annotation.</text>
</comment>
<dbReference type="CDD" id="cd07808">
    <property type="entry name" value="ASKHA_NBD_FGGY_EcXK-like"/>
    <property type="match status" value="1"/>
</dbReference>
<dbReference type="Pfam" id="PF00370">
    <property type="entry name" value="FGGY_N"/>
    <property type="match status" value="1"/>
</dbReference>
<dbReference type="InterPro" id="IPR018484">
    <property type="entry name" value="FGGY_N"/>
</dbReference>
<dbReference type="InterPro" id="IPR006000">
    <property type="entry name" value="Xylulokinase"/>
</dbReference>
<feature type="domain" description="Carbohydrate kinase FGGY N-terminal" evidence="11">
    <location>
        <begin position="3"/>
        <end position="247"/>
    </location>
</feature>
<dbReference type="InterPro" id="IPR043129">
    <property type="entry name" value="ATPase_NBD"/>
</dbReference>
<evidence type="ECO:0000313" key="13">
    <source>
        <dbReference type="EMBL" id="SDH98888.1"/>
    </source>
</evidence>
<gene>
    <name evidence="8 10" type="primary">xylB</name>
    <name evidence="13" type="ORF">SAMN05421804_101393</name>
</gene>
<feature type="site" description="Important for activity" evidence="8">
    <location>
        <position position="8"/>
    </location>
</feature>
<dbReference type="Proteomes" id="UP000183255">
    <property type="component" value="Unassembled WGS sequence"/>
</dbReference>
<comment type="catalytic activity">
    <reaction evidence="8 10">
        <text>D-xylulose + ATP = D-xylulose 5-phosphate + ADP + H(+)</text>
        <dbReference type="Rhea" id="RHEA:10964"/>
        <dbReference type="ChEBI" id="CHEBI:15378"/>
        <dbReference type="ChEBI" id="CHEBI:17140"/>
        <dbReference type="ChEBI" id="CHEBI:30616"/>
        <dbReference type="ChEBI" id="CHEBI:57737"/>
        <dbReference type="ChEBI" id="CHEBI:456216"/>
        <dbReference type="EC" id="2.7.1.17"/>
    </reaction>
</comment>
<dbReference type="PANTHER" id="PTHR43095">
    <property type="entry name" value="SUGAR KINASE"/>
    <property type="match status" value="1"/>
</dbReference>
<dbReference type="InterPro" id="IPR050406">
    <property type="entry name" value="FGGY_Carb_Kinase"/>
</dbReference>
<proteinExistence type="inferred from homology"/>
<keyword evidence="2 8" id="KW-0859">Xylose metabolism</keyword>
<dbReference type="GO" id="GO:0042732">
    <property type="term" value="P:D-xylose metabolic process"/>
    <property type="evidence" value="ECO:0007669"/>
    <property type="project" value="UniProtKB-KW"/>
</dbReference>
<comment type="function">
    <text evidence="8">Catalyzes the phosphorylation of D-xylulose to D-xylulose 5-phosphate.</text>
</comment>
<dbReference type="GO" id="GO:0005998">
    <property type="term" value="P:xylulose catabolic process"/>
    <property type="evidence" value="ECO:0007669"/>
    <property type="project" value="UniProtKB-UniRule"/>
</dbReference>
<evidence type="ECO:0000256" key="4">
    <source>
        <dbReference type="ARBA" id="ARBA00022741"/>
    </source>
</evidence>
<dbReference type="Pfam" id="PF02782">
    <property type="entry name" value="FGGY_C"/>
    <property type="match status" value="1"/>
</dbReference>
<evidence type="ECO:0000256" key="7">
    <source>
        <dbReference type="ARBA" id="ARBA00023277"/>
    </source>
</evidence>
<evidence type="ECO:0000256" key="9">
    <source>
        <dbReference type="RuleBase" id="RU003733"/>
    </source>
</evidence>
<keyword evidence="6 8" id="KW-0067">ATP-binding</keyword>
<dbReference type="PANTHER" id="PTHR43095:SF5">
    <property type="entry name" value="XYLULOSE KINASE"/>
    <property type="match status" value="1"/>
</dbReference>
<dbReference type="Gene3D" id="3.30.420.40">
    <property type="match status" value="2"/>
</dbReference>
<name>A0A1G8GWW9_9CLOT</name>
<evidence type="ECO:0000256" key="2">
    <source>
        <dbReference type="ARBA" id="ARBA00022629"/>
    </source>
</evidence>
<comment type="similarity">
    <text evidence="1 8 9">Belongs to the FGGY kinase family.</text>
</comment>
<evidence type="ECO:0000259" key="11">
    <source>
        <dbReference type="Pfam" id="PF00370"/>
    </source>
</evidence>
<dbReference type="PROSITE" id="PS00445">
    <property type="entry name" value="FGGY_KINASES_2"/>
    <property type="match status" value="1"/>
</dbReference>
<evidence type="ECO:0000256" key="5">
    <source>
        <dbReference type="ARBA" id="ARBA00022777"/>
    </source>
</evidence>
<evidence type="ECO:0000256" key="10">
    <source>
        <dbReference type="RuleBase" id="RU364073"/>
    </source>
</evidence>
<keyword evidence="4 8" id="KW-0547">Nucleotide-binding</keyword>
<evidence type="ECO:0000256" key="6">
    <source>
        <dbReference type="ARBA" id="ARBA00022840"/>
    </source>
</evidence>
<reference evidence="13 14" key="1">
    <citation type="submission" date="2016-10" db="EMBL/GenBank/DDBJ databases">
        <authorList>
            <person name="de Groot N.N."/>
        </authorList>
    </citation>
    <scope>NUCLEOTIDE SEQUENCE [LARGE SCALE GENOMIC DNA]</scope>
    <source>
        <strain evidence="13 14">CGMCC 1.5058</strain>
    </source>
</reference>
<keyword evidence="3 8" id="KW-0808">Transferase</keyword>
<organism evidence="13 14">
    <name type="scientific">Proteiniclasticum ruminis</name>
    <dbReference type="NCBI Taxonomy" id="398199"/>
    <lineage>
        <taxon>Bacteria</taxon>
        <taxon>Bacillati</taxon>
        <taxon>Bacillota</taxon>
        <taxon>Clostridia</taxon>
        <taxon>Eubacteriales</taxon>
        <taxon>Clostridiaceae</taxon>
        <taxon>Proteiniclasticum</taxon>
    </lineage>
</organism>
<feature type="active site" description="Proton acceptor" evidence="8">
    <location>
        <position position="240"/>
    </location>
</feature>
<evidence type="ECO:0000259" key="12">
    <source>
        <dbReference type="Pfam" id="PF02782"/>
    </source>
</evidence>
<sequence length="501" mass="55039">MSYFLGLDLGTGSLKTVLFDLNGKEVAVSEMEYPLYQPHNGWSEQEPEDWYQASIMTIRKVMEKSGVPAESVKGLGISGQMMGAVMMDQEGKVLRRAILWNDGRTSEACEHVREIVGDELFMKYSLTPARPGLTAAKIQWVKDNEPELYKEVAHIHLPKDYLRYRLTGEYATEVSDASAMQLLDIPNRKWATEILKKMDLTEEMLGKVYESHEITGYVLPEVAEASGLTTGCAVVGGASDNAAAGVGTGIVSPGRAMTTIGTSGTVFAYSEKPLLDPHKSVYTFCMPIPGAWHYMGSVNSAGGSLKWWRNNFYPEDLEYEAINKDAVSSAIGANRLVYLPYLNGEQSPHFNLTCRGSFVGLAAIHTKADMTRAVMEGVTYALKDIMSGIRNTGVEVDHVHMCGGGSKSDFWRQLLADVYDLPVSLPAMKSENSAALGVAILAMVGCGAYDSVVDACDKIIKMRDEVYAPVQENVAAYDNVYREFDALYPKLKDNFKSILSL</sequence>
<evidence type="ECO:0000313" key="14">
    <source>
        <dbReference type="Proteomes" id="UP000183255"/>
    </source>
</evidence>
<dbReference type="RefSeq" id="WP_031573376.1">
    <property type="nucleotide sequence ID" value="NZ_FNDZ01000001.1"/>
</dbReference>
<evidence type="ECO:0000256" key="8">
    <source>
        <dbReference type="HAMAP-Rule" id="MF_02220"/>
    </source>
</evidence>
<dbReference type="InterPro" id="IPR000577">
    <property type="entry name" value="Carb_kinase_FGGY"/>
</dbReference>
<dbReference type="PIRSF" id="PIRSF000538">
    <property type="entry name" value="GlpK"/>
    <property type="match status" value="1"/>
</dbReference>
<dbReference type="GO" id="GO:0004856">
    <property type="term" value="F:D-xylulokinase activity"/>
    <property type="evidence" value="ECO:0007669"/>
    <property type="project" value="UniProtKB-UniRule"/>
</dbReference>
<dbReference type="AlphaFoldDB" id="A0A1G8GWW9"/>
<dbReference type="InterPro" id="IPR018485">
    <property type="entry name" value="FGGY_C"/>
</dbReference>
<feature type="domain" description="Carbohydrate kinase FGGY C-terminal" evidence="12">
    <location>
        <begin position="257"/>
        <end position="445"/>
    </location>
</feature>
<dbReference type="HAMAP" id="MF_02220">
    <property type="entry name" value="XylB"/>
    <property type="match status" value="1"/>
</dbReference>